<dbReference type="PANTHER" id="PTHR38248:SF2">
    <property type="entry name" value="FUNK1 11"/>
    <property type="match status" value="1"/>
</dbReference>
<evidence type="ECO:0000313" key="2">
    <source>
        <dbReference type="EMBL" id="KAK0462989.1"/>
    </source>
</evidence>
<name>A0AA39TTC3_ARMTA</name>
<dbReference type="RefSeq" id="XP_060334455.1">
    <property type="nucleotide sequence ID" value="XM_060466074.1"/>
</dbReference>
<dbReference type="AlphaFoldDB" id="A0AA39TTC3"/>
<proteinExistence type="predicted"/>
<evidence type="ECO:0000313" key="3">
    <source>
        <dbReference type="Proteomes" id="UP001175211"/>
    </source>
</evidence>
<sequence length="610" mass="68545">MPSSLNPPGVLGAEVIDWLASKLFHTNLEDSGSPDMQLQEKNSVDDIAQELQSHALDDDFSDHLIPSYGDLDITNATTASSSEVFPCGANERTPTPIRHRDAYTVLSSFLDNLTSVLKSSIPYYPRGALVCFDNKPQQRLRGVSQSFLQSKPTVSDSEETDAVKACRSLACLIHTRTGIDPSRSKKFIKLPGRLGVYEIVGRISCMYKVIKVKPKVARKLESENRDWCTTDQADVDWVSLTYRDTKELSTMNFFPSLIIKDSWLKMDEAAEVGQSMFRGVSCFFGVPEMLAAYEVKDCRGAPVTTRRLLSNHVTSSAVFGRSFKERVFHREIIKTEGKDLREAGTVQILLKAILHAMLGLYNVYLNGWIHQDVNINSVLLMVNPEVRRNDNLLCLTPERRQMLGNCIGMLVGDNQGIKEETFFDTTREVSDSGTPGTLPFMSIRLLQALALSTQTITTAIDDLESFIWVLCWAVVDVCLGHRKLNISEELLGLYLHGRDNFAMMAEDKRTYTSHLYGTMLPLGPSFSSITPLVEKWCAIATKYRRKVTFLLTGSDFSSDIQRSLNVLSKEAFGEYLDEGFRALDELECTVIDCYRLQCKEIEEYFSPIGR</sequence>
<keyword evidence="3" id="KW-1185">Reference proteome</keyword>
<evidence type="ECO:0000259" key="1">
    <source>
        <dbReference type="Pfam" id="PF17667"/>
    </source>
</evidence>
<accession>A0AA39TTC3</accession>
<protein>
    <recommendedName>
        <fullName evidence="1">Fungal-type protein kinase domain-containing protein</fullName>
    </recommendedName>
</protein>
<organism evidence="2 3">
    <name type="scientific">Armillaria tabescens</name>
    <name type="common">Ringless honey mushroom</name>
    <name type="synonym">Agaricus tabescens</name>
    <dbReference type="NCBI Taxonomy" id="1929756"/>
    <lineage>
        <taxon>Eukaryota</taxon>
        <taxon>Fungi</taxon>
        <taxon>Dikarya</taxon>
        <taxon>Basidiomycota</taxon>
        <taxon>Agaricomycotina</taxon>
        <taxon>Agaricomycetes</taxon>
        <taxon>Agaricomycetidae</taxon>
        <taxon>Agaricales</taxon>
        <taxon>Marasmiineae</taxon>
        <taxon>Physalacriaceae</taxon>
        <taxon>Desarmillaria</taxon>
    </lineage>
</organism>
<gene>
    <name evidence="2" type="ORF">EV420DRAFT_1147754</name>
</gene>
<feature type="domain" description="Fungal-type protein kinase" evidence="1">
    <location>
        <begin position="313"/>
        <end position="473"/>
    </location>
</feature>
<dbReference type="GeneID" id="85349622"/>
<dbReference type="EMBL" id="JAUEPS010000008">
    <property type="protein sequence ID" value="KAK0462989.1"/>
    <property type="molecule type" value="Genomic_DNA"/>
</dbReference>
<dbReference type="PANTHER" id="PTHR38248">
    <property type="entry name" value="FUNK1 6"/>
    <property type="match status" value="1"/>
</dbReference>
<dbReference type="Proteomes" id="UP001175211">
    <property type="component" value="Unassembled WGS sequence"/>
</dbReference>
<dbReference type="InterPro" id="IPR040976">
    <property type="entry name" value="Pkinase_fungal"/>
</dbReference>
<dbReference type="Pfam" id="PF17667">
    <property type="entry name" value="Pkinase_fungal"/>
    <property type="match status" value="1"/>
</dbReference>
<reference evidence="2" key="1">
    <citation type="submission" date="2023-06" db="EMBL/GenBank/DDBJ databases">
        <authorList>
            <consortium name="Lawrence Berkeley National Laboratory"/>
            <person name="Ahrendt S."/>
            <person name="Sahu N."/>
            <person name="Indic B."/>
            <person name="Wong-Bajracharya J."/>
            <person name="Merenyi Z."/>
            <person name="Ke H.-M."/>
            <person name="Monk M."/>
            <person name="Kocsube S."/>
            <person name="Drula E."/>
            <person name="Lipzen A."/>
            <person name="Balint B."/>
            <person name="Henrissat B."/>
            <person name="Andreopoulos B."/>
            <person name="Martin F.M."/>
            <person name="Harder C.B."/>
            <person name="Rigling D."/>
            <person name="Ford K.L."/>
            <person name="Foster G.D."/>
            <person name="Pangilinan J."/>
            <person name="Papanicolaou A."/>
            <person name="Barry K."/>
            <person name="LaButti K."/>
            <person name="Viragh M."/>
            <person name="Koriabine M."/>
            <person name="Yan M."/>
            <person name="Riley R."/>
            <person name="Champramary S."/>
            <person name="Plett K.L."/>
            <person name="Tsai I.J."/>
            <person name="Slot J."/>
            <person name="Sipos G."/>
            <person name="Plett J."/>
            <person name="Nagy L.G."/>
            <person name="Grigoriev I.V."/>
        </authorList>
    </citation>
    <scope>NUCLEOTIDE SEQUENCE</scope>
    <source>
        <strain evidence="2">CCBAS 213</strain>
    </source>
</reference>
<comment type="caution">
    <text evidence="2">The sequence shown here is derived from an EMBL/GenBank/DDBJ whole genome shotgun (WGS) entry which is preliminary data.</text>
</comment>